<dbReference type="Gene3D" id="3.90.79.10">
    <property type="entry name" value="Nucleoside Triphosphate Pyrophosphohydrolase"/>
    <property type="match status" value="1"/>
</dbReference>
<dbReference type="SUPFAM" id="SSF55811">
    <property type="entry name" value="Nudix"/>
    <property type="match status" value="1"/>
</dbReference>
<reference evidence="3 4" key="1">
    <citation type="journal article" date="2018" name="Front. Microbiol.">
        <title>Description and Comparative Genomics of Macrococcus caseolyticus subsp. hominis subsp. nov., Macrococcus goetzii sp. nov., Macrococcus epidermidis sp. nov., and Macrococcus bohemicus sp. nov., Novel Macrococci From Human Clinical Material With Virulence Potential and Suspected Uptake of Foreign DNA by Natural Transformation.</title>
        <authorList>
            <person name="Maslanova I."/>
            <person name="Wertheimer Z."/>
            <person name="Sedlacek I."/>
            <person name="Svec P."/>
            <person name="Indrakova A."/>
            <person name="Kovarovic V."/>
            <person name="Schumann P."/>
            <person name="Sproer C."/>
            <person name="Kralova S."/>
            <person name="Sedo O."/>
            <person name="Kristofova L."/>
            <person name="Vrbovska V."/>
            <person name="Fuzik T."/>
            <person name="Petras P."/>
            <person name="Zdrahal Z."/>
            <person name="Ruzickova V."/>
            <person name="Doskar J."/>
            <person name="Pantucek R."/>
        </authorList>
    </citation>
    <scope>NUCLEOTIDE SEQUENCE [LARGE SCALE GENOMIC DNA]</scope>
    <source>
        <strain evidence="3 4">03/115</strain>
    </source>
</reference>
<dbReference type="PROSITE" id="PS00893">
    <property type="entry name" value="NUDIX_BOX"/>
    <property type="match status" value="1"/>
</dbReference>
<sequence length="174" mass="19840">MNNIANYIIGGIHLSEIWELLDINRQKTGILHERGVTVPDGLYHLVVEIWVQKPNGDLLLTQRHPDKPLGLKWECSRGSAVAGEDGVLAAHRELLEEAGIFAPLDDIQFKGYTMHSHYITETYLYESPTNDITFNLQAEEVVDAKWVAPNEIEQNLDEVIPDLWDRYCKYIKVG</sequence>
<dbReference type="InterPro" id="IPR000086">
    <property type="entry name" value="NUDIX_hydrolase_dom"/>
</dbReference>
<dbReference type="OrthoDB" id="9786032at2"/>
<comment type="caution">
    <text evidence="3">The sequence shown here is derived from an EMBL/GenBank/DDBJ whole genome shotgun (WGS) entry which is preliminary data.</text>
</comment>
<keyword evidence="1 3" id="KW-0378">Hydrolase</keyword>
<proteinExistence type="predicted"/>
<gene>
    <name evidence="3" type="ORF">BHX94_03590</name>
</gene>
<evidence type="ECO:0000256" key="1">
    <source>
        <dbReference type="ARBA" id="ARBA00022801"/>
    </source>
</evidence>
<dbReference type="Pfam" id="PF00293">
    <property type="entry name" value="NUDIX"/>
    <property type="match status" value="1"/>
</dbReference>
<dbReference type="GO" id="GO:0016787">
    <property type="term" value="F:hydrolase activity"/>
    <property type="evidence" value="ECO:0007669"/>
    <property type="project" value="UniProtKB-KW"/>
</dbReference>
<evidence type="ECO:0000313" key="4">
    <source>
        <dbReference type="Proteomes" id="UP000249579"/>
    </source>
</evidence>
<dbReference type="AlphaFoldDB" id="A0A328A7R8"/>
<dbReference type="CDD" id="cd04693">
    <property type="entry name" value="NUDIX_Hydrolase"/>
    <property type="match status" value="1"/>
</dbReference>
<name>A0A328A7R8_9STAP</name>
<dbReference type="InterPro" id="IPR020084">
    <property type="entry name" value="NUDIX_hydrolase_CS"/>
</dbReference>
<dbReference type="InterPro" id="IPR015797">
    <property type="entry name" value="NUDIX_hydrolase-like_dom_sf"/>
</dbReference>
<dbReference type="Proteomes" id="UP000249579">
    <property type="component" value="Unassembled WGS sequence"/>
</dbReference>
<protein>
    <submittedName>
        <fullName evidence="3">NUDIX hydrolase</fullName>
    </submittedName>
</protein>
<accession>A0A328A7R8</accession>
<organism evidence="3 4">
    <name type="scientific">Macrococcoides bohemicum</name>
    <dbReference type="NCBI Taxonomy" id="1903056"/>
    <lineage>
        <taxon>Bacteria</taxon>
        <taxon>Bacillati</taxon>
        <taxon>Bacillota</taxon>
        <taxon>Bacilli</taxon>
        <taxon>Bacillales</taxon>
        <taxon>Staphylococcaceae</taxon>
        <taxon>Macrococcoides</taxon>
    </lineage>
</organism>
<feature type="domain" description="Nudix hydrolase" evidence="2">
    <location>
        <begin position="42"/>
        <end position="172"/>
    </location>
</feature>
<evidence type="ECO:0000259" key="2">
    <source>
        <dbReference type="PROSITE" id="PS51462"/>
    </source>
</evidence>
<dbReference type="PROSITE" id="PS51462">
    <property type="entry name" value="NUDIX"/>
    <property type="match status" value="1"/>
</dbReference>
<dbReference type="EMBL" id="PZJG01000001">
    <property type="protein sequence ID" value="RAK50560.1"/>
    <property type="molecule type" value="Genomic_DNA"/>
</dbReference>
<evidence type="ECO:0000313" key="3">
    <source>
        <dbReference type="EMBL" id="RAK50560.1"/>
    </source>
</evidence>